<protein>
    <submittedName>
        <fullName evidence="2">Uncharacterized protein</fullName>
    </submittedName>
</protein>
<accession>A0A0H2R520</accession>
<proteinExistence type="predicted"/>
<dbReference type="EMBL" id="KQ086497">
    <property type="protein sequence ID" value="KLO04573.1"/>
    <property type="molecule type" value="Genomic_DNA"/>
</dbReference>
<name>A0A0H2R520_9AGAM</name>
<dbReference type="Proteomes" id="UP000053477">
    <property type="component" value="Unassembled WGS sequence"/>
</dbReference>
<organism evidence="2 3">
    <name type="scientific">Schizopora paradoxa</name>
    <dbReference type="NCBI Taxonomy" id="27342"/>
    <lineage>
        <taxon>Eukaryota</taxon>
        <taxon>Fungi</taxon>
        <taxon>Dikarya</taxon>
        <taxon>Basidiomycota</taxon>
        <taxon>Agaricomycotina</taxon>
        <taxon>Agaricomycetes</taxon>
        <taxon>Hymenochaetales</taxon>
        <taxon>Schizoporaceae</taxon>
        <taxon>Schizopora</taxon>
    </lineage>
</organism>
<evidence type="ECO:0000313" key="3">
    <source>
        <dbReference type="Proteomes" id="UP000053477"/>
    </source>
</evidence>
<dbReference type="InParanoid" id="A0A0H2R520"/>
<evidence type="ECO:0000256" key="1">
    <source>
        <dbReference type="SAM" id="MobiDB-lite"/>
    </source>
</evidence>
<keyword evidence="3" id="KW-1185">Reference proteome</keyword>
<gene>
    <name evidence="2" type="ORF">SCHPADRAFT_750318</name>
</gene>
<sequence>MPPQTSNHHCKCGKKSQSEKSRRGHCKKCHEVCKGTSEQKHDPWVMNKGDTCTRCENIAADKAK</sequence>
<reference evidence="2 3" key="1">
    <citation type="submission" date="2015-04" db="EMBL/GenBank/DDBJ databases">
        <title>Complete genome sequence of Schizopora paradoxa KUC8140, a cosmopolitan wood degrader in East Asia.</title>
        <authorList>
            <consortium name="DOE Joint Genome Institute"/>
            <person name="Min B."/>
            <person name="Park H."/>
            <person name="Jang Y."/>
            <person name="Kim J.-J."/>
            <person name="Kim K.H."/>
            <person name="Pangilinan J."/>
            <person name="Lipzen A."/>
            <person name="Riley R."/>
            <person name="Grigoriev I.V."/>
            <person name="Spatafora J.W."/>
            <person name="Choi I.-G."/>
        </authorList>
    </citation>
    <scope>NUCLEOTIDE SEQUENCE [LARGE SCALE GENOMIC DNA]</scope>
    <source>
        <strain evidence="2 3">KUC8140</strain>
    </source>
</reference>
<feature type="region of interest" description="Disordered" evidence="1">
    <location>
        <begin position="1"/>
        <end position="23"/>
    </location>
</feature>
<dbReference type="AlphaFoldDB" id="A0A0H2R520"/>
<evidence type="ECO:0000313" key="2">
    <source>
        <dbReference type="EMBL" id="KLO04573.1"/>
    </source>
</evidence>